<dbReference type="PATRIC" id="fig|28092.6.peg.6295"/>
<evidence type="ECO:0000313" key="2">
    <source>
        <dbReference type="Proteomes" id="UP000033618"/>
    </source>
</evidence>
<sequence length="64" mass="7297">MKALSHQINIACRQVQIEMDSGMFGTKPSQRRYQPIFSVFACQANFYRAFYGFAVLQDCLLGAE</sequence>
<evidence type="ECO:0000313" key="1">
    <source>
        <dbReference type="EMBL" id="KKB60877.1"/>
    </source>
</evidence>
<accession>A0A0F5JU51</accession>
<comment type="caution">
    <text evidence="1">The sequence shown here is derived from an EMBL/GenBank/DDBJ whole genome shotgun (WGS) entry which is preliminary data.</text>
</comment>
<organism evidence="1 2">
    <name type="scientific">Robbsia andropogonis</name>
    <dbReference type="NCBI Taxonomy" id="28092"/>
    <lineage>
        <taxon>Bacteria</taxon>
        <taxon>Pseudomonadati</taxon>
        <taxon>Pseudomonadota</taxon>
        <taxon>Betaproteobacteria</taxon>
        <taxon>Burkholderiales</taxon>
        <taxon>Burkholderiaceae</taxon>
        <taxon>Robbsia</taxon>
    </lineage>
</organism>
<dbReference type="AlphaFoldDB" id="A0A0F5JU51"/>
<proteinExistence type="predicted"/>
<keyword evidence="2" id="KW-1185">Reference proteome</keyword>
<protein>
    <submittedName>
        <fullName evidence="1">Uncharacterized protein</fullName>
    </submittedName>
</protein>
<dbReference type="Proteomes" id="UP000033618">
    <property type="component" value="Unassembled WGS sequence"/>
</dbReference>
<name>A0A0F5JU51_9BURK</name>
<reference evidence="1 2" key="1">
    <citation type="submission" date="2015-03" db="EMBL/GenBank/DDBJ databases">
        <title>Draft Genome Sequence of Burkholderia andropogonis type strain ICMP2807, isolated from Sorghum bicolor.</title>
        <authorList>
            <person name="Lopes-Santos L."/>
            <person name="Castro D.B."/>
            <person name="Ottoboni L.M."/>
            <person name="Park D."/>
            <person name="Weirc B.S."/>
            <person name="Destefano S.A."/>
        </authorList>
    </citation>
    <scope>NUCLEOTIDE SEQUENCE [LARGE SCALE GENOMIC DNA]</scope>
    <source>
        <strain evidence="1 2">ICMP2807</strain>
    </source>
</reference>
<gene>
    <name evidence="1" type="ORF">WM40_26620</name>
</gene>
<dbReference type="EMBL" id="LAQU01000146">
    <property type="protein sequence ID" value="KKB60877.1"/>
    <property type="molecule type" value="Genomic_DNA"/>
</dbReference>